<feature type="compositionally biased region" description="Polar residues" evidence="1">
    <location>
        <begin position="1"/>
        <end position="10"/>
    </location>
</feature>
<dbReference type="AlphaFoldDB" id="A0A6V7PRP6"/>
<feature type="compositionally biased region" description="Low complexity" evidence="1">
    <location>
        <begin position="143"/>
        <end position="157"/>
    </location>
</feature>
<name>A0A6V7PRP6_ANACO</name>
<dbReference type="EMBL" id="LR862151">
    <property type="protein sequence ID" value="CAD1833519.1"/>
    <property type="molecule type" value="Genomic_DNA"/>
</dbReference>
<evidence type="ECO:0000256" key="1">
    <source>
        <dbReference type="SAM" id="MobiDB-lite"/>
    </source>
</evidence>
<feature type="compositionally biased region" description="Pro residues" evidence="1">
    <location>
        <begin position="32"/>
        <end position="43"/>
    </location>
</feature>
<evidence type="ECO:0000313" key="2">
    <source>
        <dbReference type="EMBL" id="CAD1833519.1"/>
    </source>
</evidence>
<feature type="compositionally biased region" description="Pro residues" evidence="1">
    <location>
        <begin position="158"/>
        <end position="170"/>
    </location>
</feature>
<reference evidence="2" key="1">
    <citation type="submission" date="2020-07" db="EMBL/GenBank/DDBJ databases">
        <authorList>
            <person name="Lin J."/>
        </authorList>
    </citation>
    <scope>NUCLEOTIDE SEQUENCE</scope>
</reference>
<proteinExistence type="predicted"/>
<protein>
    <submittedName>
        <fullName evidence="2">Uncharacterized protein</fullName>
    </submittedName>
</protein>
<gene>
    <name evidence="2" type="ORF">CB5_LOCUS16730</name>
</gene>
<feature type="region of interest" description="Disordered" evidence="1">
    <location>
        <begin position="1"/>
        <end position="46"/>
    </location>
</feature>
<organism evidence="2">
    <name type="scientific">Ananas comosus var. bracteatus</name>
    <name type="common">red pineapple</name>
    <dbReference type="NCBI Taxonomy" id="296719"/>
    <lineage>
        <taxon>Eukaryota</taxon>
        <taxon>Viridiplantae</taxon>
        <taxon>Streptophyta</taxon>
        <taxon>Embryophyta</taxon>
        <taxon>Tracheophyta</taxon>
        <taxon>Spermatophyta</taxon>
        <taxon>Magnoliopsida</taxon>
        <taxon>Liliopsida</taxon>
        <taxon>Poales</taxon>
        <taxon>Bromeliaceae</taxon>
        <taxon>Bromelioideae</taxon>
        <taxon>Ananas</taxon>
    </lineage>
</organism>
<feature type="region of interest" description="Disordered" evidence="1">
    <location>
        <begin position="122"/>
        <end position="171"/>
    </location>
</feature>
<feature type="compositionally biased region" description="Basic residues" evidence="1">
    <location>
        <begin position="132"/>
        <end position="142"/>
    </location>
</feature>
<sequence>MSKHALSQPQERSDGGGGNSPPRLRPARPHPRPCNPPSSPPTPSRLHCDSFFFFPSPILLHRLRRRPASDDDAFLALPRFFSPFPSPSSFVSFATSDDDASLPTLTPRRERIGGAVVAQERAHLVREPRGTHPSRPRRRSPLRRNLLPAPSFATAASPTPPSPSQSPPPRASFLFAAAASPSPLLPLRRRRLLAPSFPFLGRHTLRSRRLPRASFPFAAAASPMPSRGAGCGVAAHGNPAWAEVGALARRGALNARR</sequence>
<accession>A0A6V7PRP6</accession>